<dbReference type="Proteomes" id="UP000192391">
    <property type="component" value="Chromosome"/>
</dbReference>
<protein>
    <submittedName>
        <fullName evidence="5">GGDEF domain-containing protein</fullName>
    </submittedName>
</protein>
<evidence type="ECO:0000259" key="3">
    <source>
        <dbReference type="PROSITE" id="PS50887"/>
    </source>
</evidence>
<keyword evidence="1" id="KW-0472">Membrane</keyword>
<dbReference type="EMBL" id="CP019962">
    <property type="protein sequence ID" value="ARD65706.1"/>
    <property type="molecule type" value="Genomic_DNA"/>
</dbReference>
<dbReference type="InterPro" id="IPR000160">
    <property type="entry name" value="GGDEF_dom"/>
</dbReference>
<feature type="signal peptide" evidence="2">
    <location>
        <begin position="1"/>
        <end position="31"/>
    </location>
</feature>
<dbReference type="PANTHER" id="PTHR46663">
    <property type="entry name" value="DIGUANYLATE CYCLASE DGCT-RELATED"/>
    <property type="match status" value="1"/>
</dbReference>
<reference evidence="5 7" key="4">
    <citation type="submission" date="2023-02" db="EMBL/GenBank/DDBJ databases">
        <title>Comparative genome analysis of Eubacterium limosum species.</title>
        <authorList>
            <person name="Bak J.E."/>
        </authorList>
    </citation>
    <scope>NUCLEOTIDE SEQUENCE [LARGE SCALE GENOMIC DNA]</scope>
    <source>
        <strain evidence="5 7">KGMB01548</strain>
    </source>
</reference>
<dbReference type="SUPFAM" id="SSF55073">
    <property type="entry name" value="Nucleotide cyclase"/>
    <property type="match status" value="1"/>
</dbReference>
<dbReference type="InterPro" id="IPR043128">
    <property type="entry name" value="Rev_trsase/Diguanyl_cyclase"/>
</dbReference>
<sequence>MKKKIVFKTNVMICGVAAVAFLLATALSGYAGFMAAKVDSGQAADVLEMHGLAVAAGLLSVVLAVTLTVLIHTVYSYNRQVITLAQNWAREHQTLFEKATKELYDDIYELNVTRDRPANRATEDYFESLGVPNGAPFSAALALVAEKQIKKEFRQGYLDTFLPENVLRAYEKGREMLSYEFMISQDGEHYYWMRITARIVRWESDGSLHMLTYRQNIDAEKRREREIQKLVQTDEMTGLLTKTATERRISQMLREDQVCFYAFFILDIDDFKQVNDQYGHAFGDEIIRNFTQTLSRQFRKNDIIGRIGGDEFVVFVQAPDQDWARAKARQLVTALNKPCLSGDRSWHISASLGVAFSSARGNDYTNFYKTADRALYATKERGKNSFTFYE</sequence>
<evidence type="ECO:0000313" key="7">
    <source>
        <dbReference type="Proteomes" id="UP001215087"/>
    </source>
</evidence>
<dbReference type="RefSeq" id="WP_052237306.1">
    <property type="nucleotide sequence ID" value="NZ_CP019962.1"/>
</dbReference>
<dbReference type="PANTHER" id="PTHR46663:SF2">
    <property type="entry name" value="GGDEF DOMAIN-CONTAINING PROTEIN"/>
    <property type="match status" value="1"/>
</dbReference>
<dbReference type="Gene3D" id="3.30.70.270">
    <property type="match status" value="1"/>
</dbReference>
<reference evidence="4" key="3">
    <citation type="submission" date="2017-02" db="EMBL/GenBank/DDBJ databases">
        <title>Integrative analysis reveals regulation of autotrophic growth of syngas fermenting bacteria at the translational level.</title>
        <authorList>
            <person name="Song Y."/>
            <person name="Shin J."/>
            <person name="Jeong Y."/>
            <person name="Jin S."/>
            <person name="Kim D.R."/>
            <person name="Kim S.C."/>
            <person name="Cho S."/>
            <person name="Cho B.-K."/>
        </authorList>
    </citation>
    <scope>NUCLEOTIDE SEQUENCE</scope>
    <source>
        <strain evidence="4">ATCC 8486</strain>
    </source>
</reference>
<feature type="domain" description="GGDEF" evidence="3">
    <location>
        <begin position="259"/>
        <end position="390"/>
    </location>
</feature>
<dbReference type="Pfam" id="PF00990">
    <property type="entry name" value="GGDEF"/>
    <property type="match status" value="1"/>
</dbReference>
<proteinExistence type="predicted"/>
<evidence type="ECO:0000256" key="1">
    <source>
        <dbReference type="SAM" id="Phobius"/>
    </source>
</evidence>
<reference evidence="4" key="1">
    <citation type="journal article" date="2015" name="Genome Announc.">
        <title>Draft Genome Sequence of Chemolithoautotrophic Acetogenic Butanol-Producing Eubacterium limosum ATCC 8486.</title>
        <authorList>
            <person name="Song Y."/>
            <person name="Cho B.K."/>
        </authorList>
    </citation>
    <scope>NUCLEOTIDE SEQUENCE</scope>
    <source>
        <strain evidence="4">ATCC 8486</strain>
    </source>
</reference>
<evidence type="ECO:0000313" key="6">
    <source>
        <dbReference type="Proteomes" id="UP000192391"/>
    </source>
</evidence>
<dbReference type="PROSITE" id="PS50887">
    <property type="entry name" value="GGDEF"/>
    <property type="match status" value="1"/>
</dbReference>
<dbReference type="KEGG" id="elim:B2M23_09185"/>
<reference evidence="6" key="2">
    <citation type="journal article" date="2017" name="Sci. Rep.">
        <title>Determination of the Genome and Primary Transcriptome of Syngas Fermenting Eubacterium limosum ATCC 8486.</title>
        <authorList>
            <person name="Song Y."/>
            <person name="Shin J."/>
            <person name="Jeong Y."/>
            <person name="Jin S."/>
            <person name="Lee J.K."/>
            <person name="Kim D.R."/>
            <person name="Kim S.C."/>
            <person name="Cho S."/>
            <person name="Cho B.K."/>
        </authorList>
    </citation>
    <scope>NUCLEOTIDE SEQUENCE [LARGE SCALE GENOMIC DNA]</scope>
    <source>
        <strain evidence="6">ATCC 8486</strain>
    </source>
</reference>
<keyword evidence="1" id="KW-1133">Transmembrane helix</keyword>
<dbReference type="CDD" id="cd01949">
    <property type="entry name" value="GGDEF"/>
    <property type="match status" value="1"/>
</dbReference>
<keyword evidence="1" id="KW-0812">Transmembrane</keyword>
<dbReference type="NCBIfam" id="TIGR00254">
    <property type="entry name" value="GGDEF"/>
    <property type="match status" value="1"/>
</dbReference>
<evidence type="ECO:0000313" key="4">
    <source>
        <dbReference type="EMBL" id="ARD65706.1"/>
    </source>
</evidence>
<dbReference type="Proteomes" id="UP001215087">
    <property type="component" value="Unassembled WGS sequence"/>
</dbReference>
<dbReference type="AlphaFoldDB" id="A0AAC9QUC3"/>
<accession>A0AAC9QUC3</accession>
<keyword evidence="2" id="KW-0732">Signal</keyword>
<dbReference type="SMART" id="SM00267">
    <property type="entry name" value="GGDEF"/>
    <property type="match status" value="1"/>
</dbReference>
<keyword evidence="7" id="KW-1185">Reference proteome</keyword>
<name>A0AAC9QUC3_EUBLI</name>
<gene>
    <name evidence="4" type="ORF">B2M23_09185</name>
    <name evidence="5" type="ORF">PTZ04_05045</name>
</gene>
<dbReference type="EMBL" id="JAQSVD010000002">
    <property type="protein sequence ID" value="MDE1469620.1"/>
    <property type="molecule type" value="Genomic_DNA"/>
</dbReference>
<evidence type="ECO:0000256" key="2">
    <source>
        <dbReference type="SAM" id="SignalP"/>
    </source>
</evidence>
<dbReference type="InterPro" id="IPR029787">
    <property type="entry name" value="Nucleotide_cyclase"/>
</dbReference>
<feature type="chain" id="PRO_5042189526" evidence="2">
    <location>
        <begin position="32"/>
        <end position="390"/>
    </location>
</feature>
<feature type="transmembrane region" description="Helical" evidence="1">
    <location>
        <begin position="53"/>
        <end position="75"/>
    </location>
</feature>
<organism evidence="4 6">
    <name type="scientific">Eubacterium limosum</name>
    <dbReference type="NCBI Taxonomy" id="1736"/>
    <lineage>
        <taxon>Bacteria</taxon>
        <taxon>Bacillati</taxon>
        <taxon>Bacillota</taxon>
        <taxon>Clostridia</taxon>
        <taxon>Eubacteriales</taxon>
        <taxon>Eubacteriaceae</taxon>
        <taxon>Eubacterium</taxon>
    </lineage>
</organism>
<dbReference type="InterPro" id="IPR052163">
    <property type="entry name" value="DGC-Regulatory_Protein"/>
</dbReference>
<evidence type="ECO:0000313" key="5">
    <source>
        <dbReference type="EMBL" id="MDE1469620.1"/>
    </source>
</evidence>